<dbReference type="Pfam" id="PF02522">
    <property type="entry name" value="Antibiotic_NAT"/>
    <property type="match status" value="1"/>
</dbReference>
<name>A0AAC8UYI8_9LACO</name>
<feature type="region of interest" description="Disordered" evidence="5">
    <location>
        <begin position="62"/>
        <end position="85"/>
    </location>
</feature>
<comment type="similarity">
    <text evidence="1 4">Belongs to the antibiotic N-acetyltransferase family.</text>
</comment>
<gene>
    <name evidence="6" type="ORF">ABN16_13135</name>
</gene>
<organism evidence="6 7">
    <name type="scientific">Levilactobacillus koreensis</name>
    <dbReference type="NCBI Taxonomy" id="637971"/>
    <lineage>
        <taxon>Bacteria</taxon>
        <taxon>Bacillati</taxon>
        <taxon>Bacillota</taxon>
        <taxon>Bacilli</taxon>
        <taxon>Lactobacillales</taxon>
        <taxon>Lactobacillaceae</taxon>
        <taxon>Levilactobacillus</taxon>
    </lineage>
</organism>
<evidence type="ECO:0000313" key="6">
    <source>
        <dbReference type="EMBL" id="AKP65860.1"/>
    </source>
</evidence>
<sequence length="267" mass="30040">MSKPYGRQDFLKQLQSAGVVAGDSVMVHTSLKAFDWITGDSRAVITALCQAVGPTGNVVMPSQTPELSDPSLWTEGPEPEENWQPIRDRTMGYSKRLTPAIGQSDVVELFRNYPDVERSANPLDSFTAWGSRAKWLTTDATYDFPFGDDGVLGRLYELHAKLVLIGTNFETNTALHLAETRINRNIKVIEETAPVETGDFLHPQKKMVSFKNVELETYDFLKLEREFEAQGTGMTAVDLPKGRLRVIDMRQCVDFAEEKFKTYTYTS</sequence>
<evidence type="ECO:0000256" key="1">
    <source>
        <dbReference type="ARBA" id="ARBA00006383"/>
    </source>
</evidence>
<evidence type="ECO:0000256" key="5">
    <source>
        <dbReference type="SAM" id="MobiDB-lite"/>
    </source>
</evidence>
<accession>A0AAC8UYI8</accession>
<evidence type="ECO:0000313" key="7">
    <source>
        <dbReference type="Proteomes" id="UP000036000"/>
    </source>
</evidence>
<evidence type="ECO:0000256" key="4">
    <source>
        <dbReference type="RuleBase" id="RU365031"/>
    </source>
</evidence>
<keyword evidence="7" id="KW-1185">Reference proteome</keyword>
<dbReference type="SUPFAM" id="SSF110710">
    <property type="entry name" value="TTHA0583/YokD-like"/>
    <property type="match status" value="1"/>
</dbReference>
<dbReference type="EC" id="2.3.1.-" evidence="4"/>
<dbReference type="InterPro" id="IPR028345">
    <property type="entry name" value="Antibiotic_NAT-like"/>
</dbReference>
<evidence type="ECO:0000256" key="2">
    <source>
        <dbReference type="ARBA" id="ARBA00022679"/>
    </source>
</evidence>
<keyword evidence="2 4" id="KW-0808">Transferase</keyword>
<dbReference type="PANTHER" id="PTHR11104">
    <property type="entry name" value="AMINOGLYCOSIDE N3-ACETYLTRANSFERASE"/>
    <property type="match status" value="1"/>
</dbReference>
<proteinExistence type="inferred from homology"/>
<dbReference type="EMBL" id="CP012033">
    <property type="protein sequence ID" value="AKP65860.1"/>
    <property type="molecule type" value="Genomic_DNA"/>
</dbReference>
<dbReference type="GO" id="GO:0046353">
    <property type="term" value="F:aminoglycoside 3-N-acetyltransferase activity"/>
    <property type="evidence" value="ECO:0007669"/>
    <property type="project" value="UniProtKB-EC"/>
</dbReference>
<keyword evidence="4" id="KW-0046">Antibiotic resistance</keyword>
<dbReference type="Proteomes" id="UP000036000">
    <property type="component" value="Chromosome"/>
</dbReference>
<dbReference type="InterPro" id="IPR003679">
    <property type="entry name" value="Amioglycoside_AcTrfase"/>
</dbReference>
<comment type="catalytic activity">
    <reaction evidence="4">
        <text>a 2-deoxystreptamine antibiotic + acetyl-CoA = an N(3)-acetyl-2-deoxystreptamine antibiotic + CoA + H(+)</text>
        <dbReference type="Rhea" id="RHEA:12665"/>
        <dbReference type="ChEBI" id="CHEBI:15378"/>
        <dbReference type="ChEBI" id="CHEBI:57287"/>
        <dbReference type="ChEBI" id="CHEBI:57288"/>
        <dbReference type="ChEBI" id="CHEBI:57921"/>
        <dbReference type="ChEBI" id="CHEBI:77452"/>
        <dbReference type="EC" id="2.3.1.81"/>
    </reaction>
</comment>
<dbReference type="RefSeq" id="WP_048736145.1">
    <property type="nucleotide sequence ID" value="NZ_CP012033.1"/>
</dbReference>
<protein>
    <recommendedName>
        <fullName evidence="4">Aminoglycoside N(3)-acetyltransferase</fullName>
        <ecNumber evidence="4">2.3.1.-</ecNumber>
    </recommendedName>
</protein>
<dbReference type="KEGG" id="lko:ABN16_13135"/>
<dbReference type="AlphaFoldDB" id="A0AAC8UYI8"/>
<dbReference type="GO" id="GO:0046677">
    <property type="term" value="P:response to antibiotic"/>
    <property type="evidence" value="ECO:0007669"/>
    <property type="project" value="UniProtKB-KW"/>
</dbReference>
<dbReference type="PANTHER" id="PTHR11104:SF0">
    <property type="entry name" value="SPBETA PROPHAGE-DERIVED AMINOGLYCOSIDE N(3')-ACETYLTRANSFERASE-LIKE PROTEIN YOKD"/>
    <property type="match status" value="1"/>
</dbReference>
<reference evidence="6 7" key="1">
    <citation type="submission" date="2015-07" db="EMBL/GenBank/DDBJ databases">
        <title>Lactobacillus korensis/26-25/ whole genome sequencing.</title>
        <authorList>
            <person name="Kim M.K."/>
            <person name="Im W.-T."/>
            <person name="Srinivasan S."/>
            <person name="Lee J.-J."/>
        </authorList>
    </citation>
    <scope>NUCLEOTIDE SEQUENCE [LARGE SCALE GENOMIC DNA]</scope>
    <source>
        <strain evidence="6 7">26-25</strain>
    </source>
</reference>
<keyword evidence="3 4" id="KW-0012">Acyltransferase</keyword>
<evidence type="ECO:0000256" key="3">
    <source>
        <dbReference type="ARBA" id="ARBA00023315"/>
    </source>
</evidence>